<name>A0ABR7L7J8_9PSEU</name>
<gene>
    <name evidence="1" type="ORF">GPZ80_15190</name>
</gene>
<sequence>MRVEVLRVVDPSAGIVAFRCDVGAASGRWMGPGIAEVGQFDVEIDVPDEVSAWTEVSSAVTSLSEVDTEILVAGEIAQVGEGDDPVVTIRLGTDLLLVEIPGVKPVPPLAGLLSFQVPEIRLYPYPL</sequence>
<organism evidence="1 2">
    <name type="scientific">Actinokineospora xionganensis</name>
    <dbReference type="NCBI Taxonomy" id="2684470"/>
    <lineage>
        <taxon>Bacteria</taxon>
        <taxon>Bacillati</taxon>
        <taxon>Actinomycetota</taxon>
        <taxon>Actinomycetes</taxon>
        <taxon>Pseudonocardiales</taxon>
        <taxon>Pseudonocardiaceae</taxon>
        <taxon>Actinokineospora</taxon>
    </lineage>
</organism>
<evidence type="ECO:0000313" key="2">
    <source>
        <dbReference type="Proteomes" id="UP000734823"/>
    </source>
</evidence>
<comment type="caution">
    <text evidence="1">The sequence shown here is derived from an EMBL/GenBank/DDBJ whole genome shotgun (WGS) entry which is preliminary data.</text>
</comment>
<proteinExistence type="predicted"/>
<accession>A0ABR7L7J8</accession>
<reference evidence="1 2" key="1">
    <citation type="submission" date="2020-06" db="EMBL/GenBank/DDBJ databases">
        <title>Actinokineospora xiongansis sp. nov., isolated from soil of Baiyangdian.</title>
        <authorList>
            <person name="Zhang X."/>
        </authorList>
    </citation>
    <scope>NUCLEOTIDE SEQUENCE [LARGE SCALE GENOMIC DNA]</scope>
    <source>
        <strain evidence="1 2">HBU206404</strain>
    </source>
</reference>
<protein>
    <submittedName>
        <fullName evidence="1">Uncharacterized protein</fullName>
    </submittedName>
</protein>
<evidence type="ECO:0000313" key="1">
    <source>
        <dbReference type="EMBL" id="MBC6448518.1"/>
    </source>
</evidence>
<dbReference type="Proteomes" id="UP000734823">
    <property type="component" value="Unassembled WGS sequence"/>
</dbReference>
<keyword evidence="2" id="KW-1185">Reference proteome</keyword>
<dbReference type="EMBL" id="JABVED010000007">
    <property type="protein sequence ID" value="MBC6448518.1"/>
    <property type="molecule type" value="Genomic_DNA"/>
</dbReference>
<dbReference type="RefSeq" id="WP_187220984.1">
    <property type="nucleotide sequence ID" value="NZ_JABVED010000007.1"/>
</dbReference>